<dbReference type="EMBL" id="LKCM01000095">
    <property type="protein sequence ID" value="KPQ44396.1"/>
    <property type="molecule type" value="Genomic_DNA"/>
</dbReference>
<name>A0A0P8AIK2_9EURY</name>
<evidence type="ECO:0000256" key="1">
    <source>
        <dbReference type="SAM" id="Phobius"/>
    </source>
</evidence>
<sequence>MGITKSSTDDEIEKIAHRIMMELETATSKDLSDVHYAKTILQLSDLHYTNRIFQEIESVSSGSERVIEKRAVIKVLLLSTWLQRLYFIIRSFLMASISSLITIGFVSYFGTIGTTLALIIGMIVFVVSLVITRLFDVQIVKATKSIVMRLSSHRTLRDFIMNHF</sequence>
<keyword evidence="1" id="KW-0812">Transmembrane</keyword>
<keyword evidence="1" id="KW-0472">Membrane</keyword>
<feature type="transmembrane region" description="Helical" evidence="1">
    <location>
        <begin position="87"/>
        <end position="109"/>
    </location>
</feature>
<dbReference type="Proteomes" id="UP000050360">
    <property type="component" value="Unassembled WGS sequence"/>
</dbReference>
<feature type="transmembrane region" description="Helical" evidence="1">
    <location>
        <begin position="115"/>
        <end position="135"/>
    </location>
</feature>
<gene>
    <name evidence="2" type="ORF">MPEBLZ_01029</name>
</gene>
<reference evidence="2 3" key="1">
    <citation type="submission" date="2015-09" db="EMBL/GenBank/DDBJ databases">
        <title>A metagenomics-based metabolic model of nitrate-dependent anaerobic oxidation of methane by Methanoperedens-like archaea.</title>
        <authorList>
            <person name="Arshad A."/>
            <person name="Speth D.R."/>
            <person name="De Graaf R.M."/>
            <person name="Op Den Camp H.J."/>
            <person name="Jetten M.S."/>
            <person name="Welte C.U."/>
        </authorList>
    </citation>
    <scope>NUCLEOTIDE SEQUENCE [LARGE SCALE GENOMIC DNA]</scope>
</reference>
<keyword evidence="1" id="KW-1133">Transmembrane helix</keyword>
<evidence type="ECO:0000313" key="3">
    <source>
        <dbReference type="Proteomes" id="UP000050360"/>
    </source>
</evidence>
<accession>A0A0P8AIK2</accession>
<proteinExistence type="predicted"/>
<organism evidence="2 3">
    <name type="scientific">Candidatus Methanoperedens nitratireducens</name>
    <dbReference type="NCBI Taxonomy" id="1392998"/>
    <lineage>
        <taxon>Archaea</taxon>
        <taxon>Methanobacteriati</taxon>
        <taxon>Methanobacteriota</taxon>
        <taxon>Stenosarchaea group</taxon>
        <taxon>Methanomicrobia</taxon>
        <taxon>Methanosarcinales</taxon>
        <taxon>ANME-2 cluster</taxon>
        <taxon>Candidatus Methanoperedentaceae</taxon>
        <taxon>Candidatus Methanoperedens</taxon>
    </lineage>
</organism>
<comment type="caution">
    <text evidence="2">The sequence shown here is derived from an EMBL/GenBank/DDBJ whole genome shotgun (WGS) entry which is preliminary data.</text>
</comment>
<dbReference type="AlphaFoldDB" id="A0A0P8AIK2"/>
<protein>
    <submittedName>
        <fullName evidence="2">Uncharacterized protein</fullName>
    </submittedName>
</protein>
<evidence type="ECO:0000313" key="2">
    <source>
        <dbReference type="EMBL" id="KPQ44396.1"/>
    </source>
</evidence>